<keyword evidence="1" id="KW-0472">Membrane</keyword>
<dbReference type="Proteomes" id="UP000254545">
    <property type="component" value="Unassembled WGS sequence"/>
</dbReference>
<dbReference type="EMBL" id="UGKR01000003">
    <property type="protein sequence ID" value="STS90855.1"/>
    <property type="molecule type" value="Genomic_DNA"/>
</dbReference>
<keyword evidence="1" id="KW-0812">Transmembrane</keyword>
<evidence type="ECO:0000313" key="3">
    <source>
        <dbReference type="Proteomes" id="UP000254545"/>
    </source>
</evidence>
<organism evidence="2 3">
    <name type="scientific">Klebsiella variicola</name>
    <dbReference type="NCBI Taxonomy" id="244366"/>
    <lineage>
        <taxon>Bacteria</taxon>
        <taxon>Pseudomonadati</taxon>
        <taxon>Pseudomonadota</taxon>
        <taxon>Gammaproteobacteria</taxon>
        <taxon>Enterobacterales</taxon>
        <taxon>Enterobacteriaceae</taxon>
        <taxon>Klebsiella/Raoultella group</taxon>
        <taxon>Klebsiella</taxon>
        <taxon>Klebsiella pneumoniae complex</taxon>
    </lineage>
</organism>
<reference evidence="2 3" key="1">
    <citation type="submission" date="2018-06" db="EMBL/GenBank/DDBJ databases">
        <authorList>
            <consortium name="Pathogen Informatics"/>
            <person name="Doyle S."/>
        </authorList>
    </citation>
    <scope>NUCLEOTIDE SEQUENCE [LARGE SCALE GENOMIC DNA]</scope>
    <source>
        <strain evidence="2 3">NCTC9177</strain>
    </source>
</reference>
<sequence>MKVANFSWFIGVFLGATLYRWLARDEREVQATAAFHSGAVAQKE</sequence>
<accession>A0A7H4MKK5</accession>
<name>A0A7H4MKK5_KLEVA</name>
<proteinExistence type="predicted"/>
<keyword evidence="1" id="KW-1133">Transmembrane helix</keyword>
<comment type="caution">
    <text evidence="2">The sequence shown here is derived from an EMBL/GenBank/DDBJ whole genome shotgun (WGS) entry which is preliminary data.</text>
</comment>
<protein>
    <submittedName>
        <fullName evidence="2">Cytosine/purine/uracil/thiamine/allantoin permease family protein</fullName>
    </submittedName>
</protein>
<feature type="transmembrane region" description="Helical" evidence="1">
    <location>
        <begin position="6"/>
        <end position="22"/>
    </location>
</feature>
<evidence type="ECO:0000313" key="2">
    <source>
        <dbReference type="EMBL" id="STS90855.1"/>
    </source>
</evidence>
<gene>
    <name evidence="2" type="ORF">NCTC9177_04754</name>
</gene>
<dbReference type="AlphaFoldDB" id="A0A7H4MKK5"/>
<evidence type="ECO:0000256" key="1">
    <source>
        <dbReference type="SAM" id="Phobius"/>
    </source>
</evidence>